<evidence type="ECO:0000259" key="3">
    <source>
        <dbReference type="Pfam" id="PF01557"/>
    </source>
</evidence>
<dbReference type="Gene3D" id="3.90.850.10">
    <property type="entry name" value="Fumarylacetoacetase-like, C-terminal domain"/>
    <property type="match status" value="1"/>
</dbReference>
<dbReference type="InterPro" id="IPR051121">
    <property type="entry name" value="FAH"/>
</dbReference>
<sequence>MKLVNYYVSNFANSSRVGFILNGQVIDVQHAYQKWLQSQNEDASFAKVTHEMPADPNLFFSLGETVLEKAKLAYDYAKDAGITGLDREEVRLGVPIPEPRKIICVGKNYADHAAEMDSDVPEFPVLFSKFSNALIGPDDEIEKSSATEQLDYEVELAVVIGKEATKVSREEAADYILGFTIGNDISARDLQKRTQQWLQGKTLDRTTPIGPWVVTKDEVGEFSNLAIRSYVNGELRQQSNTGKMIFDVPYLLEFITNLITLQPGDIILTGTPDGVGFAMNPPQFLQDGDVVTLEIENIGKMENKVVER</sequence>
<dbReference type="AlphaFoldDB" id="A0A8J2TUI2"/>
<evidence type="ECO:0000313" key="4">
    <source>
        <dbReference type="EMBL" id="GFZ85531.1"/>
    </source>
</evidence>
<feature type="domain" description="Fumarylacetoacetase-like C-terminal" evidence="3">
    <location>
        <begin position="101"/>
        <end position="306"/>
    </location>
</feature>
<organism evidence="4 5">
    <name type="scientific">Compostibacillus humi</name>
    <dbReference type="NCBI Taxonomy" id="1245525"/>
    <lineage>
        <taxon>Bacteria</taxon>
        <taxon>Bacillati</taxon>
        <taxon>Bacillota</taxon>
        <taxon>Bacilli</taxon>
        <taxon>Bacillales</taxon>
        <taxon>Bacillaceae</taxon>
        <taxon>Compostibacillus</taxon>
    </lineage>
</organism>
<dbReference type="GO" id="GO:0019752">
    <property type="term" value="P:carboxylic acid metabolic process"/>
    <property type="evidence" value="ECO:0007669"/>
    <property type="project" value="UniProtKB-ARBA"/>
</dbReference>
<reference evidence="4" key="1">
    <citation type="journal article" date="2014" name="Int. J. Syst. Evol. Microbiol.">
        <title>Complete genome sequence of Corynebacterium casei LMG S-19264T (=DSM 44701T), isolated from a smear-ripened cheese.</title>
        <authorList>
            <consortium name="US DOE Joint Genome Institute (JGI-PGF)"/>
            <person name="Walter F."/>
            <person name="Albersmeier A."/>
            <person name="Kalinowski J."/>
            <person name="Ruckert C."/>
        </authorList>
    </citation>
    <scope>NUCLEOTIDE SEQUENCE</scope>
    <source>
        <strain evidence="4">CGMCC 1.12360</strain>
    </source>
</reference>
<dbReference type="SUPFAM" id="SSF56529">
    <property type="entry name" value="FAH"/>
    <property type="match status" value="1"/>
</dbReference>
<dbReference type="EMBL" id="BMEV01000062">
    <property type="protein sequence ID" value="GFZ85531.1"/>
    <property type="molecule type" value="Genomic_DNA"/>
</dbReference>
<reference evidence="4" key="2">
    <citation type="submission" date="2020-09" db="EMBL/GenBank/DDBJ databases">
        <authorList>
            <person name="Sun Q."/>
            <person name="Zhou Y."/>
        </authorList>
    </citation>
    <scope>NUCLEOTIDE SEQUENCE</scope>
    <source>
        <strain evidence="4">CGMCC 1.12360</strain>
    </source>
</reference>
<dbReference type="InterPro" id="IPR036663">
    <property type="entry name" value="Fumarylacetoacetase_C_sf"/>
</dbReference>
<protein>
    <recommendedName>
        <fullName evidence="3">Fumarylacetoacetase-like C-terminal domain-containing protein</fullName>
    </recommendedName>
</protein>
<dbReference type="Pfam" id="PF01557">
    <property type="entry name" value="FAA_hydrolase"/>
    <property type="match status" value="1"/>
</dbReference>
<name>A0A8J2TUI2_9BACI</name>
<dbReference type="FunFam" id="3.90.850.10:FF:000002">
    <property type="entry name" value="2-hydroxyhepta-2,4-diene-1,7-dioate isomerase"/>
    <property type="match status" value="1"/>
</dbReference>
<evidence type="ECO:0000313" key="5">
    <source>
        <dbReference type="Proteomes" id="UP000602050"/>
    </source>
</evidence>
<gene>
    <name evidence="4" type="primary">yisK</name>
    <name evidence="4" type="ORF">GCM10010978_27010</name>
</gene>
<dbReference type="Proteomes" id="UP000602050">
    <property type="component" value="Unassembled WGS sequence"/>
</dbReference>
<dbReference type="GO" id="GO:0016853">
    <property type="term" value="F:isomerase activity"/>
    <property type="evidence" value="ECO:0007669"/>
    <property type="project" value="UniProtKB-ARBA"/>
</dbReference>
<proteinExistence type="inferred from homology"/>
<dbReference type="PANTHER" id="PTHR42796">
    <property type="entry name" value="FUMARYLACETOACETATE HYDROLASE DOMAIN-CONTAINING PROTEIN 2A-RELATED"/>
    <property type="match status" value="1"/>
</dbReference>
<keyword evidence="2" id="KW-0479">Metal-binding</keyword>
<evidence type="ECO:0000256" key="1">
    <source>
        <dbReference type="ARBA" id="ARBA00010211"/>
    </source>
</evidence>
<dbReference type="InterPro" id="IPR011234">
    <property type="entry name" value="Fumarylacetoacetase-like_C"/>
</dbReference>
<accession>A0A8J2TUI2</accession>
<keyword evidence="5" id="KW-1185">Reference proteome</keyword>
<dbReference type="PANTHER" id="PTHR42796:SF4">
    <property type="entry name" value="FUMARYLACETOACETATE HYDROLASE DOMAIN-CONTAINING PROTEIN 2A"/>
    <property type="match status" value="1"/>
</dbReference>
<dbReference type="GO" id="GO:0046872">
    <property type="term" value="F:metal ion binding"/>
    <property type="evidence" value="ECO:0007669"/>
    <property type="project" value="UniProtKB-KW"/>
</dbReference>
<comment type="caution">
    <text evidence="4">The sequence shown here is derived from an EMBL/GenBank/DDBJ whole genome shotgun (WGS) entry which is preliminary data.</text>
</comment>
<evidence type="ECO:0000256" key="2">
    <source>
        <dbReference type="ARBA" id="ARBA00022723"/>
    </source>
</evidence>
<comment type="similarity">
    <text evidence="1">Belongs to the FAH family.</text>
</comment>
<dbReference type="RefSeq" id="WP_188392949.1">
    <property type="nucleotide sequence ID" value="NZ_BMEV01000062.1"/>
</dbReference>